<evidence type="ECO:0000256" key="2">
    <source>
        <dbReference type="SAM" id="Coils"/>
    </source>
</evidence>
<dbReference type="InterPro" id="IPR001668">
    <property type="entry name" value="Mob_Pre"/>
</dbReference>
<keyword evidence="2" id="KW-0175">Coiled coil</keyword>
<dbReference type="RefSeq" id="WP_197559201.1">
    <property type="nucleotide sequence ID" value="NZ_CP063067.1"/>
</dbReference>
<dbReference type="GO" id="GO:0006310">
    <property type="term" value="P:DNA recombination"/>
    <property type="evidence" value="ECO:0007669"/>
    <property type="project" value="InterPro"/>
</dbReference>
<evidence type="ECO:0000256" key="1">
    <source>
        <dbReference type="ARBA" id="ARBA00010657"/>
    </source>
</evidence>
<gene>
    <name evidence="3" type="ORF">IMX20_09705</name>
</gene>
<protein>
    <submittedName>
        <fullName evidence="3">Plasmid recombination protein</fullName>
    </submittedName>
</protein>
<feature type="coiled-coil region" evidence="2">
    <location>
        <begin position="190"/>
        <end position="224"/>
    </location>
</feature>
<name>A0A7M1KUY3_9LACT</name>
<evidence type="ECO:0000313" key="3">
    <source>
        <dbReference type="EMBL" id="QOQ80156.1"/>
    </source>
</evidence>
<dbReference type="NCBIfam" id="NF041497">
    <property type="entry name" value="MobV"/>
    <property type="match status" value="1"/>
</dbReference>
<dbReference type="AlphaFoldDB" id="A0A7M1KUY3"/>
<sequence>MAHVAKYTRGAIQGLSNHLDRKTENHSNKDIDVSKSHLNYDLNQNQGDTISRLNERLEQVYCMNRKDVKAVADWIVTLPKELEDRPADEQRQFFQATKDFLDKQYGEENNISANVHMDETTPHMHYAFVPVVYDEKKQREKVSAKIVLNRNHLQSFHDDLDKHLKAEIPQIYERGVVNGQTVGVETVEELKQLQLREKALKQELKDLNDRKETLISQTDTLKQDYVQYESVKQKVETTRIDSKPIKEKIGLLKREEIDTGYVKVAKDDFETLKEAYRYMPVAKQELQVAKRKADGEYQERLMYMTKYQETAKTLKTTKQELSVLKQFTSYVSDFVQKTLGIDIFEKFKTHQQEKVQERSEDDFERGR</sequence>
<keyword evidence="3" id="KW-0614">Plasmid</keyword>
<dbReference type="Gene3D" id="3.30.930.30">
    <property type="match status" value="1"/>
</dbReference>
<dbReference type="CDD" id="cd17242">
    <property type="entry name" value="MobM_relaxase"/>
    <property type="match status" value="1"/>
</dbReference>
<dbReference type="GO" id="GO:0003677">
    <property type="term" value="F:DNA binding"/>
    <property type="evidence" value="ECO:0007669"/>
    <property type="project" value="InterPro"/>
</dbReference>
<comment type="similarity">
    <text evidence="1">Belongs to the plasmid mobilization pre family.</text>
</comment>
<organism evidence="3 4">
    <name type="scientific">Aerococcus urinaeequi</name>
    <dbReference type="NCBI Taxonomy" id="51665"/>
    <lineage>
        <taxon>Bacteria</taxon>
        <taxon>Bacillati</taxon>
        <taxon>Bacillota</taxon>
        <taxon>Bacilli</taxon>
        <taxon>Lactobacillales</taxon>
        <taxon>Aerococcaceae</taxon>
        <taxon>Aerococcus</taxon>
    </lineage>
</organism>
<dbReference type="EMBL" id="CP063067">
    <property type="protein sequence ID" value="QOQ80156.1"/>
    <property type="molecule type" value="Genomic_DNA"/>
</dbReference>
<proteinExistence type="inferred from homology"/>
<geneLocation type="plasmid" evidence="3 4">
    <name>pT4303</name>
</geneLocation>
<evidence type="ECO:0000313" key="4">
    <source>
        <dbReference type="Proteomes" id="UP000595091"/>
    </source>
</evidence>
<accession>A0A7M1KUY3</accession>
<dbReference type="Pfam" id="PF01076">
    <property type="entry name" value="Mob_Pre"/>
    <property type="match status" value="1"/>
</dbReference>
<reference evidence="3 4" key="1">
    <citation type="submission" date="2020-10" db="EMBL/GenBank/DDBJ databases">
        <title>Plasmid carrying two tetracycline resistance determinant.</title>
        <authorList>
            <person name="Yang Q."/>
        </authorList>
    </citation>
    <scope>NUCLEOTIDE SEQUENCE [LARGE SCALE GENOMIC DNA]</scope>
    <source>
        <strain evidence="3 4">T43</strain>
        <plasmid evidence="3 4">pT4303</plasmid>
    </source>
</reference>
<dbReference type="Proteomes" id="UP000595091">
    <property type="component" value="Plasmid pT4303"/>
</dbReference>